<evidence type="ECO:0000313" key="6">
    <source>
        <dbReference type="Proteomes" id="UP000236584"/>
    </source>
</evidence>
<dbReference type="AlphaFoldDB" id="A0A2I8VM98"/>
<name>A0A2I8VM98_9EURY</name>
<dbReference type="KEGG" id="srub:C2R22_16530"/>
<proteinExistence type="predicted"/>
<dbReference type="Proteomes" id="UP000236584">
    <property type="component" value="Chromosome"/>
</dbReference>
<accession>A0A2I8VM98</accession>
<dbReference type="GeneID" id="35593732"/>
<dbReference type="OrthoDB" id="201701at2157"/>
<dbReference type="InterPro" id="IPR055520">
    <property type="entry name" value="DUF7094"/>
</dbReference>
<dbReference type="Pfam" id="PF23374">
    <property type="entry name" value="Fn3_arc"/>
    <property type="match status" value="1"/>
</dbReference>
<sequence>MRRSLSTLCALLVVVAALPMSTPLVGAADADGVDRRPAAQVQPIPGQNSTSVLLLTGETTSGYAQSSMDLAPAVTATRGAVGIQLRERIVRERLQDASTVDRRRQVLRQETERLAVDVEALERTERQALARYERGESSAEELLRTLAAVDAEARQADQLVSLLQDEVSQVQFLSSTEDRLQSLQVRLAMLHGPVREHARAVFRGEAASTRIHVSVADEGVALAAIRGNTYIREANVPANIDVTASDGFSSESEVIDRIGTLYPWAWTSDTSSVRTYTNFENGFYRINVDHTHGRLTSYLDGSTQSVFSEVQYKSLSRMPTGQPTSAEANGTTLRVNQSFGGGPVQVTARATSTDQPVDGTVYVDDERVGQTSGGRLWLVGPTSQYEVTLETDAGNVTVTAQPVSQPQPQPQS</sequence>
<feature type="domain" description="DUF7096" evidence="4">
    <location>
        <begin position="1"/>
        <end position="206"/>
    </location>
</feature>
<reference evidence="5 6" key="1">
    <citation type="submission" date="2018-01" db="EMBL/GenBank/DDBJ databases">
        <title>Complete genome sequence of Salinigranum rubrum GX10T, an extremely halophilic archaeon isolated from a marine solar saltern.</title>
        <authorList>
            <person name="Han S."/>
        </authorList>
    </citation>
    <scope>NUCLEOTIDE SEQUENCE [LARGE SCALE GENOMIC DNA]</scope>
    <source>
        <strain evidence="5 6">GX10</strain>
    </source>
</reference>
<dbReference type="InterPro" id="IPR055522">
    <property type="entry name" value="DUF7096"/>
</dbReference>
<gene>
    <name evidence="5" type="ORF">C2R22_16530</name>
</gene>
<dbReference type="RefSeq" id="WP_103426741.1">
    <property type="nucleotide sequence ID" value="NZ_CP026309.1"/>
</dbReference>
<evidence type="ECO:0000259" key="2">
    <source>
        <dbReference type="Pfam" id="PF23374"/>
    </source>
</evidence>
<dbReference type="InterPro" id="IPR056397">
    <property type="entry name" value="Fn3_arc"/>
</dbReference>
<protein>
    <submittedName>
        <fullName evidence="5">Uncharacterized protein</fullName>
    </submittedName>
</protein>
<feature type="domain" description="Fibronectin-III type-like" evidence="2">
    <location>
        <begin position="325"/>
        <end position="397"/>
    </location>
</feature>
<evidence type="ECO:0000259" key="4">
    <source>
        <dbReference type="Pfam" id="PF23379"/>
    </source>
</evidence>
<evidence type="ECO:0000259" key="3">
    <source>
        <dbReference type="Pfam" id="PF23375"/>
    </source>
</evidence>
<evidence type="ECO:0000256" key="1">
    <source>
        <dbReference type="SAM" id="Coils"/>
    </source>
</evidence>
<keyword evidence="1" id="KW-0175">Coiled coil</keyword>
<organism evidence="5 6">
    <name type="scientific">Salinigranum rubrum</name>
    <dbReference type="NCBI Taxonomy" id="755307"/>
    <lineage>
        <taxon>Archaea</taxon>
        <taxon>Methanobacteriati</taxon>
        <taxon>Methanobacteriota</taxon>
        <taxon>Stenosarchaea group</taxon>
        <taxon>Halobacteria</taxon>
        <taxon>Halobacteriales</taxon>
        <taxon>Haloferacaceae</taxon>
        <taxon>Salinigranum</taxon>
    </lineage>
</organism>
<dbReference type="EMBL" id="CP026309">
    <property type="protein sequence ID" value="AUV83052.1"/>
    <property type="molecule type" value="Genomic_DNA"/>
</dbReference>
<dbReference type="Pfam" id="PF23375">
    <property type="entry name" value="DUF7094"/>
    <property type="match status" value="1"/>
</dbReference>
<evidence type="ECO:0000313" key="5">
    <source>
        <dbReference type="EMBL" id="AUV83052.1"/>
    </source>
</evidence>
<feature type="coiled-coil region" evidence="1">
    <location>
        <begin position="104"/>
        <end position="159"/>
    </location>
</feature>
<feature type="domain" description="DUF7094" evidence="3">
    <location>
        <begin position="211"/>
        <end position="319"/>
    </location>
</feature>
<keyword evidence="6" id="KW-1185">Reference proteome</keyword>
<dbReference type="Pfam" id="PF23379">
    <property type="entry name" value="DUF7096"/>
    <property type="match status" value="1"/>
</dbReference>